<gene>
    <name evidence="2" type="ORF">EJ02DRAFT_197834</name>
</gene>
<evidence type="ECO:0000256" key="1">
    <source>
        <dbReference type="SAM" id="MobiDB-lite"/>
    </source>
</evidence>
<feature type="compositionally biased region" description="Basic and acidic residues" evidence="1">
    <location>
        <begin position="169"/>
        <end position="178"/>
    </location>
</feature>
<protein>
    <submittedName>
        <fullName evidence="2">Uncharacterized protein</fullName>
    </submittedName>
</protein>
<sequence length="178" mass="20429">MKTDDATFCCANIRCATFCNRVSTSSRDSVLSVIHRSKRHRGKANLTASRWQGPSWRTTRRTWAFCSYLQHALFRFKSNARLPSLASFSNLEEPFQLSRPEVSFEGRTTEDLRNRRFSGRPLIPLSKDPMSSRRPFGNRRTSRPPKFSPQAQRLQLAAASMSPPAPKTIMEHRRDASR</sequence>
<dbReference type="AlphaFoldDB" id="A0A6A5T2I1"/>
<accession>A0A6A5T2I1</accession>
<dbReference type="EMBL" id="ML976001">
    <property type="protein sequence ID" value="KAF1946831.1"/>
    <property type="molecule type" value="Genomic_DNA"/>
</dbReference>
<proteinExistence type="predicted"/>
<feature type="region of interest" description="Disordered" evidence="1">
    <location>
        <begin position="118"/>
        <end position="178"/>
    </location>
</feature>
<name>A0A6A5T2I1_9PLEO</name>
<evidence type="ECO:0000313" key="2">
    <source>
        <dbReference type="EMBL" id="KAF1946831.1"/>
    </source>
</evidence>
<organism evidence="2 3">
    <name type="scientific">Clathrospora elynae</name>
    <dbReference type="NCBI Taxonomy" id="706981"/>
    <lineage>
        <taxon>Eukaryota</taxon>
        <taxon>Fungi</taxon>
        <taxon>Dikarya</taxon>
        <taxon>Ascomycota</taxon>
        <taxon>Pezizomycotina</taxon>
        <taxon>Dothideomycetes</taxon>
        <taxon>Pleosporomycetidae</taxon>
        <taxon>Pleosporales</taxon>
        <taxon>Diademaceae</taxon>
        <taxon>Clathrospora</taxon>
    </lineage>
</organism>
<reference evidence="2" key="1">
    <citation type="journal article" date="2020" name="Stud. Mycol.">
        <title>101 Dothideomycetes genomes: a test case for predicting lifestyles and emergence of pathogens.</title>
        <authorList>
            <person name="Haridas S."/>
            <person name="Albert R."/>
            <person name="Binder M."/>
            <person name="Bloem J."/>
            <person name="Labutti K."/>
            <person name="Salamov A."/>
            <person name="Andreopoulos B."/>
            <person name="Baker S."/>
            <person name="Barry K."/>
            <person name="Bills G."/>
            <person name="Bluhm B."/>
            <person name="Cannon C."/>
            <person name="Castanera R."/>
            <person name="Culley D."/>
            <person name="Daum C."/>
            <person name="Ezra D."/>
            <person name="Gonzalez J."/>
            <person name="Henrissat B."/>
            <person name="Kuo A."/>
            <person name="Liang C."/>
            <person name="Lipzen A."/>
            <person name="Lutzoni F."/>
            <person name="Magnuson J."/>
            <person name="Mondo S."/>
            <person name="Nolan M."/>
            <person name="Ohm R."/>
            <person name="Pangilinan J."/>
            <person name="Park H.-J."/>
            <person name="Ramirez L."/>
            <person name="Alfaro M."/>
            <person name="Sun H."/>
            <person name="Tritt A."/>
            <person name="Yoshinaga Y."/>
            <person name="Zwiers L.-H."/>
            <person name="Turgeon B."/>
            <person name="Goodwin S."/>
            <person name="Spatafora J."/>
            <person name="Crous P."/>
            <person name="Grigoriev I."/>
        </authorList>
    </citation>
    <scope>NUCLEOTIDE SEQUENCE</scope>
    <source>
        <strain evidence="2">CBS 161.51</strain>
    </source>
</reference>
<keyword evidence="3" id="KW-1185">Reference proteome</keyword>
<evidence type="ECO:0000313" key="3">
    <source>
        <dbReference type="Proteomes" id="UP000800038"/>
    </source>
</evidence>
<dbReference type="Proteomes" id="UP000800038">
    <property type="component" value="Unassembled WGS sequence"/>
</dbReference>